<dbReference type="RefSeq" id="WP_086489490.1">
    <property type="nucleotide sequence ID" value="NZ_MSLT01000023.1"/>
</dbReference>
<dbReference type="Proteomes" id="UP000194798">
    <property type="component" value="Unassembled WGS sequence"/>
</dbReference>
<dbReference type="AlphaFoldDB" id="A0A251X5V8"/>
<protein>
    <submittedName>
        <fullName evidence="1">Uncharacterized protein</fullName>
    </submittedName>
</protein>
<name>A0A251X5V8_9GAMM</name>
<proteinExistence type="predicted"/>
<dbReference type="OrthoDB" id="6400925at2"/>
<organism evidence="1 2">
    <name type="scientific">Thioflexithrix psekupsensis</name>
    <dbReference type="NCBI Taxonomy" id="1570016"/>
    <lineage>
        <taxon>Bacteria</taxon>
        <taxon>Pseudomonadati</taxon>
        <taxon>Pseudomonadota</taxon>
        <taxon>Gammaproteobacteria</taxon>
        <taxon>Thiotrichales</taxon>
        <taxon>Thioflexithrix</taxon>
    </lineage>
</organism>
<evidence type="ECO:0000313" key="1">
    <source>
        <dbReference type="EMBL" id="OUD12532.1"/>
    </source>
</evidence>
<sequence>MYLIDARLEQTPPVLRILNRETNAIVAAFEGDVLQQLIDEAYLYPPDFLQVDDAGYCVKNLFLLACSQTLHLDVVSSDLCLGCRACREEESFEWRDYLTTAVV</sequence>
<comment type="caution">
    <text evidence="1">The sequence shown here is derived from an EMBL/GenBank/DDBJ whole genome shotgun (WGS) entry which is preliminary data.</text>
</comment>
<gene>
    <name evidence="1" type="ORF">TPSD3_15710</name>
</gene>
<evidence type="ECO:0000313" key="2">
    <source>
        <dbReference type="Proteomes" id="UP000194798"/>
    </source>
</evidence>
<accession>A0A251X5V8</accession>
<dbReference type="EMBL" id="MSLT01000023">
    <property type="protein sequence ID" value="OUD12532.1"/>
    <property type="molecule type" value="Genomic_DNA"/>
</dbReference>
<keyword evidence="2" id="KW-1185">Reference proteome</keyword>
<reference evidence="1 2" key="1">
    <citation type="submission" date="2016-12" db="EMBL/GenBank/DDBJ databases">
        <title>Thioflexothrix psekupsii D3 genome sequencing and assembly.</title>
        <authorList>
            <person name="Fomenkov A."/>
            <person name="Vincze T."/>
            <person name="Grabovich M."/>
            <person name="Anton B.P."/>
            <person name="Dubinina G."/>
            <person name="Orlova M."/>
            <person name="Belousova E."/>
            <person name="Roberts R.J."/>
        </authorList>
    </citation>
    <scope>NUCLEOTIDE SEQUENCE [LARGE SCALE GENOMIC DNA]</scope>
    <source>
        <strain evidence="1">D3</strain>
    </source>
</reference>